<dbReference type="AlphaFoldDB" id="A8S566"/>
<sequence>MCRGLFAGADIQGNEIRGINFAVILMDGSLFNGD</sequence>
<gene>
    <name evidence="1" type="ORF">CLOBOL_07117</name>
</gene>
<dbReference type="HOGENOM" id="CLU_3372993_0_0_9"/>
<dbReference type="PaxDb" id="411902-CLOBOL_07117"/>
<dbReference type="EMBL" id="ABCC02000075">
    <property type="protein sequence ID" value="EDP12555.1"/>
    <property type="molecule type" value="Genomic_DNA"/>
</dbReference>
<accession>A8S566</accession>
<reference evidence="1 2" key="1">
    <citation type="submission" date="2007-08" db="EMBL/GenBank/DDBJ databases">
        <authorList>
            <person name="Fulton L."/>
            <person name="Clifton S."/>
            <person name="Fulton B."/>
            <person name="Xu J."/>
            <person name="Minx P."/>
            <person name="Pepin K.H."/>
            <person name="Johnson M."/>
            <person name="Thiruvilangam P."/>
            <person name="Bhonagiri V."/>
            <person name="Nash W.E."/>
            <person name="Mardis E.R."/>
            <person name="Wilson R.K."/>
        </authorList>
    </citation>
    <scope>NUCLEOTIDE SEQUENCE [LARGE SCALE GENOMIC DNA]</scope>
    <source>
        <strain evidence="2">ATCC BAA-613 / DSM 15670 / CCUG 46953 / JCM 12243 / WAL 16351</strain>
    </source>
</reference>
<proteinExistence type="predicted"/>
<evidence type="ECO:0000313" key="2">
    <source>
        <dbReference type="Proteomes" id="UP000005396"/>
    </source>
</evidence>
<comment type="caution">
    <text evidence="1">The sequence shown here is derived from an EMBL/GenBank/DDBJ whole genome shotgun (WGS) entry which is preliminary data.</text>
</comment>
<protein>
    <submittedName>
        <fullName evidence="1">Uncharacterized protein</fullName>
    </submittedName>
</protein>
<organism evidence="1 2">
    <name type="scientific">Enterocloster bolteae (strain ATCC BAA-613 / DSM 15670 / CCUG 46953 / JCM 12243 / WAL 16351)</name>
    <name type="common">Clostridium bolteae</name>
    <dbReference type="NCBI Taxonomy" id="411902"/>
    <lineage>
        <taxon>Bacteria</taxon>
        <taxon>Bacillati</taxon>
        <taxon>Bacillota</taxon>
        <taxon>Clostridia</taxon>
        <taxon>Lachnospirales</taxon>
        <taxon>Lachnospiraceae</taxon>
        <taxon>Enterocloster</taxon>
    </lineage>
</organism>
<name>A8S566_ENTBW</name>
<evidence type="ECO:0000313" key="1">
    <source>
        <dbReference type="EMBL" id="EDP12555.1"/>
    </source>
</evidence>
<dbReference type="Proteomes" id="UP000005396">
    <property type="component" value="Unassembled WGS sequence"/>
</dbReference>
<reference evidence="1 2" key="2">
    <citation type="submission" date="2007-09" db="EMBL/GenBank/DDBJ databases">
        <title>Draft genome sequence of Clostridium bolteae (ATCC BAA-613).</title>
        <authorList>
            <person name="Sudarsanam P."/>
            <person name="Ley R."/>
            <person name="Guruge J."/>
            <person name="Turnbaugh P.J."/>
            <person name="Mahowald M."/>
            <person name="Liep D."/>
            <person name="Gordon J."/>
        </authorList>
    </citation>
    <scope>NUCLEOTIDE SEQUENCE [LARGE SCALE GENOMIC DNA]</scope>
    <source>
        <strain evidence="2">ATCC BAA-613 / DSM 15670 / CCUG 46953 / JCM 12243 / WAL 16351</strain>
    </source>
</reference>